<protein>
    <submittedName>
        <fullName evidence="2">8778_t:CDS:1</fullName>
    </submittedName>
</protein>
<evidence type="ECO:0000313" key="3">
    <source>
        <dbReference type="Proteomes" id="UP000789508"/>
    </source>
</evidence>
<dbReference type="Proteomes" id="UP000789508">
    <property type="component" value="Unassembled WGS sequence"/>
</dbReference>
<keyword evidence="1" id="KW-0732">Signal</keyword>
<organism evidence="2 3">
    <name type="scientific">Ambispora leptoticha</name>
    <dbReference type="NCBI Taxonomy" id="144679"/>
    <lineage>
        <taxon>Eukaryota</taxon>
        <taxon>Fungi</taxon>
        <taxon>Fungi incertae sedis</taxon>
        <taxon>Mucoromycota</taxon>
        <taxon>Glomeromycotina</taxon>
        <taxon>Glomeromycetes</taxon>
        <taxon>Archaeosporales</taxon>
        <taxon>Ambisporaceae</taxon>
        <taxon>Ambispora</taxon>
    </lineage>
</organism>
<keyword evidence="3" id="KW-1185">Reference proteome</keyword>
<gene>
    <name evidence="2" type="ORF">ALEPTO_LOCUS6824</name>
</gene>
<evidence type="ECO:0000313" key="2">
    <source>
        <dbReference type="EMBL" id="CAG8571268.1"/>
    </source>
</evidence>
<reference evidence="2" key="1">
    <citation type="submission" date="2021-06" db="EMBL/GenBank/DDBJ databases">
        <authorList>
            <person name="Kallberg Y."/>
            <person name="Tangrot J."/>
            <person name="Rosling A."/>
        </authorList>
    </citation>
    <scope>NUCLEOTIDE SEQUENCE</scope>
    <source>
        <strain evidence="2">FL130A</strain>
    </source>
</reference>
<dbReference type="AlphaFoldDB" id="A0A9N9BMW9"/>
<feature type="chain" id="PRO_5040408766" evidence="1">
    <location>
        <begin position="24"/>
        <end position="150"/>
    </location>
</feature>
<accession>A0A9N9BMW9</accession>
<sequence length="150" mass="16444">MNKQIFFLVVLTILVLVISPINATAGRREKRATCPQIVDYCTFEPQAGNPNQIVLGQVTFTQFTDCTLRITGQFNTIHGSSNGYHLHIVTSPTAPPTADLDSIFGPQIDQPFEKTLPVSPIIPFTNFKNYLCVVKLLPGGLLGSTQVKQV</sequence>
<dbReference type="EMBL" id="CAJVPS010002554">
    <property type="protein sequence ID" value="CAG8571268.1"/>
    <property type="molecule type" value="Genomic_DNA"/>
</dbReference>
<name>A0A9N9BMW9_9GLOM</name>
<proteinExistence type="predicted"/>
<feature type="signal peptide" evidence="1">
    <location>
        <begin position="1"/>
        <end position="23"/>
    </location>
</feature>
<evidence type="ECO:0000256" key="1">
    <source>
        <dbReference type="SAM" id="SignalP"/>
    </source>
</evidence>
<comment type="caution">
    <text evidence="2">The sequence shown here is derived from an EMBL/GenBank/DDBJ whole genome shotgun (WGS) entry which is preliminary data.</text>
</comment>